<protein>
    <recommendedName>
        <fullName evidence="4">Aminoglycoside phosphotransferase</fullName>
    </recommendedName>
</protein>
<evidence type="ECO:0000313" key="3">
    <source>
        <dbReference type="Proteomes" id="UP000076744"/>
    </source>
</evidence>
<reference evidence="2 3" key="1">
    <citation type="journal article" date="2016" name="Genome Biol. Evol.">
        <title>Divergent and convergent evolution of fungal pathogenicity.</title>
        <authorList>
            <person name="Shang Y."/>
            <person name="Xiao G."/>
            <person name="Zheng P."/>
            <person name="Cen K."/>
            <person name="Zhan S."/>
            <person name="Wang C."/>
        </authorList>
    </citation>
    <scope>NUCLEOTIDE SEQUENCE [LARGE SCALE GENOMIC DNA]</scope>
    <source>
        <strain evidence="2 3">ARSEF 2679</strain>
    </source>
</reference>
<name>A0A162JKM9_CORFA</name>
<dbReference type="RefSeq" id="XP_018706659.1">
    <property type="nucleotide sequence ID" value="XM_018845952.1"/>
</dbReference>
<accession>A0A162JKM9</accession>
<dbReference type="STRING" id="1081104.A0A162JKM9"/>
<gene>
    <name evidence="2" type="ORF">ISF_02346</name>
</gene>
<sequence>MYTVEADGAPLVVQSRSPENALDIELIRHAQTAYGSRFVPCPRYLGSLAKLYAYSMDNVRMYAGGVSVYLARDELRANGNRLLKVAIEDFAQFLAMPWHNTSPDSTDNNTAAPDRPPAVRQLRADLEQLRIGLPARFRPTLEGLLQALPSLLFPDDGWPMVPNHADLLENNIHVDPETGRRLRLEGRHRRPVRHIPLGGSRACSAGTPRPLAGAGCTAPRRCAPASGPPSRTLQGRAWP</sequence>
<dbReference type="OrthoDB" id="4865698at2759"/>
<dbReference type="Proteomes" id="UP000076744">
    <property type="component" value="Unassembled WGS sequence"/>
</dbReference>
<evidence type="ECO:0000256" key="1">
    <source>
        <dbReference type="SAM" id="MobiDB-lite"/>
    </source>
</evidence>
<comment type="caution">
    <text evidence="2">The sequence shown here is derived from an EMBL/GenBank/DDBJ whole genome shotgun (WGS) entry which is preliminary data.</text>
</comment>
<keyword evidence="3" id="KW-1185">Reference proteome</keyword>
<proteinExistence type="predicted"/>
<evidence type="ECO:0008006" key="4">
    <source>
        <dbReference type="Google" id="ProtNLM"/>
    </source>
</evidence>
<dbReference type="AlphaFoldDB" id="A0A162JKM9"/>
<dbReference type="EMBL" id="AZHB01000004">
    <property type="protein sequence ID" value="OAA70372.1"/>
    <property type="molecule type" value="Genomic_DNA"/>
</dbReference>
<dbReference type="GeneID" id="30018638"/>
<feature type="region of interest" description="Disordered" evidence="1">
    <location>
        <begin position="218"/>
        <end position="239"/>
    </location>
</feature>
<organism evidence="2 3">
    <name type="scientific">Cordyceps fumosorosea (strain ARSEF 2679)</name>
    <name type="common">Isaria fumosorosea</name>
    <dbReference type="NCBI Taxonomy" id="1081104"/>
    <lineage>
        <taxon>Eukaryota</taxon>
        <taxon>Fungi</taxon>
        <taxon>Dikarya</taxon>
        <taxon>Ascomycota</taxon>
        <taxon>Pezizomycotina</taxon>
        <taxon>Sordariomycetes</taxon>
        <taxon>Hypocreomycetidae</taxon>
        <taxon>Hypocreales</taxon>
        <taxon>Cordycipitaceae</taxon>
        <taxon>Cordyceps</taxon>
    </lineage>
</organism>
<evidence type="ECO:0000313" key="2">
    <source>
        <dbReference type="EMBL" id="OAA70372.1"/>
    </source>
</evidence>